<name>A0A9D1VQK6_9BACT</name>
<sequence>MAKVKVKKKSTLIDMTAMSDVTVLLLTFFMLTSTFVQQEPQQVVTPSSVSEFEIPERDVLEILIEPTGKVFIGLDNTFDRENALNEMLKVHPEVQLTEAQKNTFRLSDWFGVPMKDLPQFLNQRFEDQANDLKNWGIPCDSTDNQFKDWVDFATRCGSQRMRDSEEYAALDNDQKKLKIIIKADRHTPYDVVKKVMDSLQEIRQNRFSLITTLNQGE</sequence>
<evidence type="ECO:0000256" key="2">
    <source>
        <dbReference type="ARBA" id="ARBA00005811"/>
    </source>
</evidence>
<evidence type="ECO:0000256" key="7">
    <source>
        <dbReference type="RuleBase" id="RU003879"/>
    </source>
</evidence>
<comment type="subcellular location">
    <subcellularLocation>
        <location evidence="1">Cell membrane</location>
        <topology evidence="1">Single-pass membrane protein</topology>
    </subcellularLocation>
    <subcellularLocation>
        <location evidence="7">Cell membrane</location>
        <topology evidence="7">Single-pass type II membrane protein</topology>
    </subcellularLocation>
</comment>
<protein>
    <submittedName>
        <fullName evidence="8">Biopolymer transporter ExbD</fullName>
    </submittedName>
</protein>
<evidence type="ECO:0000256" key="4">
    <source>
        <dbReference type="ARBA" id="ARBA00022692"/>
    </source>
</evidence>
<dbReference type="PANTHER" id="PTHR30558:SF3">
    <property type="entry name" value="BIOPOLYMER TRANSPORT PROTEIN EXBD-RELATED"/>
    <property type="match status" value="1"/>
</dbReference>
<comment type="caution">
    <text evidence="8">The sequence shown here is derived from an EMBL/GenBank/DDBJ whole genome shotgun (WGS) entry which is preliminary data.</text>
</comment>
<dbReference type="PANTHER" id="PTHR30558">
    <property type="entry name" value="EXBD MEMBRANE COMPONENT OF PMF-DRIVEN MACROMOLECULE IMPORT SYSTEM"/>
    <property type="match status" value="1"/>
</dbReference>
<organism evidence="8 9">
    <name type="scientific">Candidatus Barnesiella excrementipullorum</name>
    <dbReference type="NCBI Taxonomy" id="2838479"/>
    <lineage>
        <taxon>Bacteria</taxon>
        <taxon>Pseudomonadati</taxon>
        <taxon>Bacteroidota</taxon>
        <taxon>Bacteroidia</taxon>
        <taxon>Bacteroidales</taxon>
        <taxon>Barnesiellaceae</taxon>
        <taxon>Barnesiella</taxon>
    </lineage>
</organism>
<keyword evidence="3" id="KW-1003">Cell membrane</keyword>
<dbReference type="AlphaFoldDB" id="A0A9D1VQK6"/>
<keyword evidence="6" id="KW-0472">Membrane</keyword>
<proteinExistence type="inferred from homology"/>
<keyword evidence="7" id="KW-0813">Transport</keyword>
<gene>
    <name evidence="8" type="ORF">H9982_02080</name>
</gene>
<dbReference type="Proteomes" id="UP000824246">
    <property type="component" value="Unassembled WGS sequence"/>
</dbReference>
<keyword evidence="7" id="KW-0653">Protein transport</keyword>
<dbReference type="InterPro" id="IPR003400">
    <property type="entry name" value="ExbD"/>
</dbReference>
<evidence type="ECO:0000256" key="5">
    <source>
        <dbReference type="ARBA" id="ARBA00022989"/>
    </source>
</evidence>
<evidence type="ECO:0000313" key="9">
    <source>
        <dbReference type="Proteomes" id="UP000824246"/>
    </source>
</evidence>
<accession>A0A9D1VQK6</accession>
<dbReference type="GO" id="GO:0015031">
    <property type="term" value="P:protein transport"/>
    <property type="evidence" value="ECO:0007669"/>
    <property type="project" value="UniProtKB-KW"/>
</dbReference>
<dbReference type="GO" id="GO:0022857">
    <property type="term" value="F:transmembrane transporter activity"/>
    <property type="evidence" value="ECO:0007669"/>
    <property type="project" value="InterPro"/>
</dbReference>
<evidence type="ECO:0000256" key="3">
    <source>
        <dbReference type="ARBA" id="ARBA00022475"/>
    </source>
</evidence>
<evidence type="ECO:0000256" key="1">
    <source>
        <dbReference type="ARBA" id="ARBA00004162"/>
    </source>
</evidence>
<dbReference type="GO" id="GO:0005886">
    <property type="term" value="C:plasma membrane"/>
    <property type="evidence" value="ECO:0007669"/>
    <property type="project" value="UniProtKB-SubCell"/>
</dbReference>
<evidence type="ECO:0000313" key="8">
    <source>
        <dbReference type="EMBL" id="HIX44988.1"/>
    </source>
</evidence>
<comment type="similarity">
    <text evidence="2 7">Belongs to the ExbD/TolR family.</text>
</comment>
<keyword evidence="4 7" id="KW-0812">Transmembrane</keyword>
<reference evidence="8" key="1">
    <citation type="journal article" date="2021" name="PeerJ">
        <title>Extensive microbial diversity within the chicken gut microbiome revealed by metagenomics and culture.</title>
        <authorList>
            <person name="Gilroy R."/>
            <person name="Ravi A."/>
            <person name="Getino M."/>
            <person name="Pursley I."/>
            <person name="Horton D.L."/>
            <person name="Alikhan N.F."/>
            <person name="Baker D."/>
            <person name="Gharbi K."/>
            <person name="Hall N."/>
            <person name="Watson M."/>
            <person name="Adriaenssens E.M."/>
            <person name="Foster-Nyarko E."/>
            <person name="Jarju S."/>
            <person name="Secka A."/>
            <person name="Antonio M."/>
            <person name="Oren A."/>
            <person name="Chaudhuri R.R."/>
            <person name="La Ragione R."/>
            <person name="Hildebrand F."/>
            <person name="Pallen M.J."/>
        </authorList>
    </citation>
    <scope>NUCLEOTIDE SEQUENCE</scope>
    <source>
        <strain evidence="8">ChiHjej12B11-16260</strain>
    </source>
</reference>
<dbReference type="EMBL" id="DXFB01000051">
    <property type="protein sequence ID" value="HIX44988.1"/>
    <property type="molecule type" value="Genomic_DNA"/>
</dbReference>
<reference evidence="8" key="2">
    <citation type="submission" date="2021-04" db="EMBL/GenBank/DDBJ databases">
        <authorList>
            <person name="Gilroy R."/>
        </authorList>
    </citation>
    <scope>NUCLEOTIDE SEQUENCE</scope>
    <source>
        <strain evidence="8">ChiHjej12B11-16260</strain>
    </source>
</reference>
<evidence type="ECO:0000256" key="6">
    <source>
        <dbReference type="ARBA" id="ARBA00023136"/>
    </source>
</evidence>
<dbReference type="Pfam" id="PF02472">
    <property type="entry name" value="ExbD"/>
    <property type="match status" value="2"/>
</dbReference>
<keyword evidence="5" id="KW-1133">Transmembrane helix</keyword>